<organism evidence="1 2">
    <name type="scientific">Cochliobolus heterostrophus (strain C5 / ATCC 48332 / race O)</name>
    <name type="common">Southern corn leaf blight fungus</name>
    <name type="synonym">Bipolaris maydis</name>
    <dbReference type="NCBI Taxonomy" id="701091"/>
    <lineage>
        <taxon>Eukaryota</taxon>
        <taxon>Fungi</taxon>
        <taxon>Dikarya</taxon>
        <taxon>Ascomycota</taxon>
        <taxon>Pezizomycotina</taxon>
        <taxon>Dothideomycetes</taxon>
        <taxon>Pleosporomycetidae</taxon>
        <taxon>Pleosporales</taxon>
        <taxon>Pleosporineae</taxon>
        <taxon>Pleosporaceae</taxon>
        <taxon>Bipolaris</taxon>
    </lineage>
</organism>
<dbReference type="EMBL" id="KB445592">
    <property type="protein sequence ID" value="EMD85142.1"/>
    <property type="molecule type" value="Genomic_DNA"/>
</dbReference>
<sequence>MDALGSALNTVDFVLLRTSLNGMKARIWIYLDPISDGSWLLMVASTKPREALQSIRELTTAVFNYLNHPYFQPKLRGINRVLREEFQRASDAYNFGHPSAGINIRDCWDIWFREYLEDMASNTRTWVRGAIADMRWAWSPLNNPNDQTYQERALQVNQHLDHLETLGLTNAKISIDNTNLI</sequence>
<dbReference type="OrthoDB" id="3659114at2759"/>
<protein>
    <submittedName>
        <fullName evidence="1">Uncharacterized protein</fullName>
    </submittedName>
</protein>
<dbReference type="AlphaFoldDB" id="M2UB16"/>
<dbReference type="STRING" id="701091.M2UB16"/>
<evidence type="ECO:0000313" key="1">
    <source>
        <dbReference type="EMBL" id="EMD85142.1"/>
    </source>
</evidence>
<dbReference type="OMA" id="KARIWIY"/>
<evidence type="ECO:0000313" key="2">
    <source>
        <dbReference type="Proteomes" id="UP000016936"/>
    </source>
</evidence>
<accession>M2UB16</accession>
<dbReference type="Proteomes" id="UP000016936">
    <property type="component" value="Unassembled WGS sequence"/>
</dbReference>
<keyword evidence="2" id="KW-1185">Reference proteome</keyword>
<reference evidence="1 2" key="1">
    <citation type="journal article" date="2012" name="PLoS Pathog.">
        <title>Diverse lifestyles and strategies of plant pathogenesis encoded in the genomes of eighteen Dothideomycetes fungi.</title>
        <authorList>
            <person name="Ohm R.A."/>
            <person name="Feau N."/>
            <person name="Henrissat B."/>
            <person name="Schoch C.L."/>
            <person name="Horwitz B.A."/>
            <person name="Barry K.W."/>
            <person name="Condon B.J."/>
            <person name="Copeland A.C."/>
            <person name="Dhillon B."/>
            <person name="Glaser F."/>
            <person name="Hesse C.N."/>
            <person name="Kosti I."/>
            <person name="LaButti K."/>
            <person name="Lindquist E.A."/>
            <person name="Lucas S."/>
            <person name="Salamov A.A."/>
            <person name="Bradshaw R.E."/>
            <person name="Ciuffetti L."/>
            <person name="Hamelin R.C."/>
            <person name="Kema G.H.J."/>
            <person name="Lawrence C."/>
            <person name="Scott J.A."/>
            <person name="Spatafora J.W."/>
            <person name="Turgeon B.G."/>
            <person name="de Wit P.J.G.M."/>
            <person name="Zhong S."/>
            <person name="Goodwin S.B."/>
            <person name="Grigoriev I.V."/>
        </authorList>
    </citation>
    <scope>NUCLEOTIDE SEQUENCE [LARGE SCALE GENOMIC DNA]</scope>
    <source>
        <strain evidence="2">C5 / ATCC 48332 / race O</strain>
    </source>
</reference>
<dbReference type="HOGENOM" id="CLU_1495935_0_0_1"/>
<reference evidence="2" key="2">
    <citation type="journal article" date="2013" name="PLoS Genet.">
        <title>Comparative genome structure, secondary metabolite, and effector coding capacity across Cochliobolus pathogens.</title>
        <authorList>
            <person name="Condon B.J."/>
            <person name="Leng Y."/>
            <person name="Wu D."/>
            <person name="Bushley K.E."/>
            <person name="Ohm R.A."/>
            <person name="Otillar R."/>
            <person name="Martin J."/>
            <person name="Schackwitz W."/>
            <person name="Grimwood J."/>
            <person name="MohdZainudin N."/>
            <person name="Xue C."/>
            <person name="Wang R."/>
            <person name="Manning V.A."/>
            <person name="Dhillon B."/>
            <person name="Tu Z.J."/>
            <person name="Steffenson B.J."/>
            <person name="Salamov A."/>
            <person name="Sun H."/>
            <person name="Lowry S."/>
            <person name="LaButti K."/>
            <person name="Han J."/>
            <person name="Copeland A."/>
            <person name="Lindquist E."/>
            <person name="Barry K."/>
            <person name="Schmutz J."/>
            <person name="Baker S.E."/>
            <person name="Ciuffetti L.M."/>
            <person name="Grigoriev I.V."/>
            <person name="Zhong S."/>
            <person name="Turgeon B.G."/>
        </authorList>
    </citation>
    <scope>NUCLEOTIDE SEQUENCE [LARGE SCALE GENOMIC DNA]</scope>
    <source>
        <strain evidence="2">C5 / ATCC 48332 / race O</strain>
    </source>
</reference>
<name>M2UB16_COCH5</name>
<proteinExistence type="predicted"/>
<gene>
    <name evidence="1" type="ORF">COCHEDRAFT_1219528</name>
</gene>